<dbReference type="Gene3D" id="2.60.40.4070">
    <property type="match status" value="3"/>
</dbReference>
<evidence type="ECO:0000256" key="1">
    <source>
        <dbReference type="ARBA" id="ARBA00022729"/>
    </source>
</evidence>
<dbReference type="InterPro" id="IPR051465">
    <property type="entry name" value="Cell_Envelope_Struct_Comp"/>
</dbReference>
<organism evidence="4 5">
    <name type="scientific">Thermincola ferriacetica</name>
    <dbReference type="NCBI Taxonomy" id="281456"/>
    <lineage>
        <taxon>Bacteria</taxon>
        <taxon>Bacillati</taxon>
        <taxon>Bacillota</taxon>
        <taxon>Clostridia</taxon>
        <taxon>Eubacteriales</taxon>
        <taxon>Thermincolaceae</taxon>
        <taxon>Thermincola</taxon>
    </lineage>
</organism>
<accession>A0A0L6W4T1</accession>
<dbReference type="InterPro" id="IPR001119">
    <property type="entry name" value="SLH_dom"/>
</dbReference>
<reference evidence="5" key="1">
    <citation type="submission" date="2015-07" db="EMBL/GenBank/DDBJ databases">
        <title>Complete Genome of Thermincola ferriacetica strain Z-0001T.</title>
        <authorList>
            <person name="Lusk B."/>
            <person name="Badalamenti J.P."/>
            <person name="Parameswaran P."/>
            <person name="Bond D.R."/>
            <person name="Torres C.I."/>
        </authorList>
    </citation>
    <scope>NUCLEOTIDE SEQUENCE [LARGE SCALE GENOMIC DNA]</scope>
    <source>
        <strain evidence="5">Z-0001</strain>
    </source>
</reference>
<gene>
    <name evidence="4" type="ORF">Tfer_0717</name>
</gene>
<dbReference type="EMBL" id="LGTE01000003">
    <property type="protein sequence ID" value="KNZ70535.1"/>
    <property type="molecule type" value="Genomic_DNA"/>
</dbReference>
<feature type="domain" description="SLH" evidence="3">
    <location>
        <begin position="804"/>
        <end position="862"/>
    </location>
</feature>
<dbReference type="RefSeq" id="WP_052216901.1">
    <property type="nucleotide sequence ID" value="NZ_LGTE01000003.1"/>
</dbReference>
<feature type="domain" description="SLH" evidence="3">
    <location>
        <begin position="675"/>
        <end position="734"/>
    </location>
</feature>
<dbReference type="InterPro" id="IPR025965">
    <property type="entry name" value="FlgD/Vpr_Ig-like"/>
</dbReference>
<dbReference type="Pfam" id="PF00395">
    <property type="entry name" value="SLH"/>
    <property type="match status" value="3"/>
</dbReference>
<keyword evidence="2" id="KW-0677">Repeat</keyword>
<keyword evidence="5" id="KW-1185">Reference proteome</keyword>
<comment type="caution">
    <text evidence="4">The sequence shown here is derived from an EMBL/GenBank/DDBJ whole genome shotgun (WGS) entry which is preliminary data.</text>
</comment>
<evidence type="ECO:0000256" key="2">
    <source>
        <dbReference type="ARBA" id="ARBA00022737"/>
    </source>
</evidence>
<protein>
    <submittedName>
        <fullName evidence="4">S-layer protein</fullName>
    </submittedName>
</protein>
<dbReference type="InterPro" id="IPR014755">
    <property type="entry name" value="Cu-Rt/internalin_Ig-like"/>
</dbReference>
<keyword evidence="1" id="KW-0732">Signal</keyword>
<dbReference type="AlphaFoldDB" id="A0A0L6W4T1"/>
<evidence type="ECO:0000259" key="3">
    <source>
        <dbReference type="PROSITE" id="PS51272"/>
    </source>
</evidence>
<dbReference type="Proteomes" id="UP000037175">
    <property type="component" value="Unassembled WGS sequence"/>
</dbReference>
<dbReference type="InterPro" id="IPR032812">
    <property type="entry name" value="SbsA_Ig"/>
</dbReference>
<dbReference type="Pfam" id="PF13860">
    <property type="entry name" value="FlgD_ig"/>
    <property type="match status" value="2"/>
</dbReference>
<name>A0A0L6W4T1_9FIRM</name>
<dbReference type="PROSITE" id="PS51272">
    <property type="entry name" value="SLH"/>
    <property type="match status" value="3"/>
</dbReference>
<proteinExistence type="predicted"/>
<dbReference type="Pfam" id="PF13205">
    <property type="entry name" value="Big_5"/>
    <property type="match status" value="1"/>
</dbReference>
<sequence length="862" mass="93982" precursor="true">MKSGRLPSGLATFLVAVALTAALVSMLYAKAAEAEGSMVIGPLDIGPDPIRLGSGAYLQYTLSQGAYITIDVYESSNLGETGHKVQTILDNVYRYAGANFQAWNGKNVNNELVGDGYYKFVITAKGKDGITLGSREKIVLAARPPKIAEVTGVTGPFNPLDGERMMINYTLTDKAKITISILKNYLPVKTLISEEEKDAGTYSTTWDGRLDDGTVAADGTYTCRIYAENPTVPAFNTTFKINVNVEKEIPFIKDFTIYPNPFHLNKSRQLTARYILSEDAQVSVAVYQGGTLVRTIINKQQKRAGYNSVSWDGKDTAGNYVAEGTYIMVIKATDSYGKTREGRGIFDFYPCLAVSASIPEPEAEQVPVDTKISVVFNDLVRKGSSFDNIIFTVEDRKLQFTTQLTGDTLTIIPSVKLAYGTKYTVTVPEGAVVDTAGKPLLQSYSLSFVTEGVPREGAVTEKVDLSDAVTSSFSIINDRFTVNAQVDEKVALKIIEGYSNVRVALIPVVVEADSVNVYFKGGLLNKLSGKGALVEVRTTRGAIVLSAPDIEQSIGRYLDGQNGELEVKITVENAEAGDVNLIGRLTNKDKLKMLSYPIEFKIEASAGDKRITVGNLNRYASLIIYLSQTVNNRYVGGVSIYNNALLPVPSRFRVDGGRSAAVIKSRYTGIYTAVENIPRFKDLQNHWAENDINDLAAKLIVKGIKPNTYAPNNKVTRAQFTTMLVKALGLKPEDTWSYFKDIKGAAWYSGPVNAAVNAGLINGYADGTFRPDRYIRREEAAAIMVRALKFAGVSTADIDSEKILARFKDKSEISPWAKVFVALAARNGIIAGYINGYFAPGNYITRAESAIMINKLLGTGFI</sequence>
<evidence type="ECO:0000313" key="4">
    <source>
        <dbReference type="EMBL" id="KNZ70535.1"/>
    </source>
</evidence>
<dbReference type="Gene3D" id="2.60.40.1220">
    <property type="match status" value="1"/>
</dbReference>
<evidence type="ECO:0000313" key="5">
    <source>
        <dbReference type="Proteomes" id="UP000037175"/>
    </source>
</evidence>
<feature type="domain" description="SLH" evidence="3">
    <location>
        <begin position="735"/>
        <end position="798"/>
    </location>
</feature>
<dbReference type="PANTHER" id="PTHR43308">
    <property type="entry name" value="OUTER MEMBRANE PROTEIN ALPHA-RELATED"/>
    <property type="match status" value="1"/>
</dbReference>
<dbReference type="PANTHER" id="PTHR43308:SF5">
    <property type="entry name" value="S-LAYER PROTEIN _ PEPTIDOGLYCAN ENDO-BETA-N-ACETYLGLUCOSAMINIDASE"/>
    <property type="match status" value="1"/>
</dbReference>